<name>A0A2G5CV92_AQUCA</name>
<keyword evidence="1" id="KW-0472">Membrane</keyword>
<dbReference type="OrthoDB" id="1921758at2759"/>
<gene>
    <name evidence="3" type="ORF">AQUCO_00300248v1</name>
    <name evidence="2" type="ORF">AQUCO_03600080v1</name>
</gene>
<proteinExistence type="predicted"/>
<keyword evidence="1" id="KW-1133">Transmembrane helix</keyword>
<dbReference type="STRING" id="218851.A0A2G5CV92"/>
<keyword evidence="4" id="KW-1185">Reference proteome</keyword>
<dbReference type="InterPro" id="IPR055283">
    <property type="entry name" value="TAXIMIN_1/2"/>
</dbReference>
<dbReference type="PANTHER" id="PTHR33834:SF4">
    <property type="entry name" value="SIGNALING PEPTIDE TAXIMIN 2"/>
    <property type="match status" value="1"/>
</dbReference>
<evidence type="ECO:0000256" key="1">
    <source>
        <dbReference type="SAM" id="Phobius"/>
    </source>
</evidence>
<organism evidence="2 4">
    <name type="scientific">Aquilegia coerulea</name>
    <name type="common">Rocky mountain columbine</name>
    <dbReference type="NCBI Taxonomy" id="218851"/>
    <lineage>
        <taxon>Eukaryota</taxon>
        <taxon>Viridiplantae</taxon>
        <taxon>Streptophyta</taxon>
        <taxon>Embryophyta</taxon>
        <taxon>Tracheophyta</taxon>
        <taxon>Spermatophyta</taxon>
        <taxon>Magnoliopsida</taxon>
        <taxon>Ranunculales</taxon>
        <taxon>Ranunculaceae</taxon>
        <taxon>Thalictroideae</taxon>
        <taxon>Aquilegia</taxon>
    </lineage>
</organism>
<keyword evidence="1" id="KW-0812">Transmembrane</keyword>
<sequence>MYFFTVISLLLYQVHWPSPRPHYIECRNNCIIVTIILVISLAAAIIWLIGSILNCICPCCISCTAIVNLAMSLVKLPVEIVIWFIDKIPY</sequence>
<evidence type="ECO:0000313" key="3">
    <source>
        <dbReference type="EMBL" id="PIA60614.1"/>
    </source>
</evidence>
<dbReference type="EMBL" id="KZ305053">
    <property type="protein sequence ID" value="PIA35173.1"/>
    <property type="molecule type" value="Genomic_DNA"/>
</dbReference>
<evidence type="ECO:0000313" key="4">
    <source>
        <dbReference type="Proteomes" id="UP000230069"/>
    </source>
</evidence>
<dbReference type="Proteomes" id="UP000230069">
    <property type="component" value="Unassembled WGS sequence"/>
</dbReference>
<feature type="transmembrane region" description="Helical" evidence="1">
    <location>
        <begin position="30"/>
        <end position="53"/>
    </location>
</feature>
<dbReference type="PANTHER" id="PTHR33834">
    <property type="entry name" value="SIGNALING PEPTIDE TAXIMIN 2"/>
    <property type="match status" value="1"/>
</dbReference>
<dbReference type="EMBL" id="KZ305020">
    <property type="protein sequence ID" value="PIA60614.1"/>
    <property type="molecule type" value="Genomic_DNA"/>
</dbReference>
<protein>
    <submittedName>
        <fullName evidence="2">Uncharacterized protein</fullName>
    </submittedName>
</protein>
<dbReference type="AlphaFoldDB" id="A0A2G5CV92"/>
<reference evidence="2 4" key="1">
    <citation type="submission" date="2017-09" db="EMBL/GenBank/DDBJ databases">
        <title>WGS assembly of Aquilegia coerulea Goldsmith.</title>
        <authorList>
            <person name="Hodges S."/>
            <person name="Kramer E."/>
            <person name="Nordborg M."/>
            <person name="Tomkins J."/>
            <person name="Borevitz J."/>
            <person name="Derieg N."/>
            <person name="Yan J."/>
            <person name="Mihaltcheva S."/>
            <person name="Hayes R.D."/>
            <person name="Rokhsar D."/>
        </authorList>
    </citation>
    <scope>NUCLEOTIDE SEQUENCE [LARGE SCALE GENOMIC DNA]</scope>
    <source>
        <strain evidence="4">cv. Goldsmith</strain>
    </source>
</reference>
<evidence type="ECO:0000313" key="2">
    <source>
        <dbReference type="EMBL" id="PIA35173.1"/>
    </source>
</evidence>
<accession>A0A2G5CV92</accession>